<feature type="repeat" description="WD" evidence="3">
    <location>
        <begin position="466"/>
        <end position="506"/>
    </location>
</feature>
<feature type="compositionally biased region" description="Low complexity" evidence="4">
    <location>
        <begin position="391"/>
        <end position="400"/>
    </location>
</feature>
<feature type="region of interest" description="Disordered" evidence="4">
    <location>
        <begin position="375"/>
        <end position="409"/>
    </location>
</feature>
<dbReference type="PRINTS" id="PR00320">
    <property type="entry name" value="GPROTEINBRPT"/>
</dbReference>
<feature type="repeat" description="WD" evidence="3">
    <location>
        <begin position="652"/>
        <end position="673"/>
    </location>
</feature>
<keyword evidence="2" id="KW-0677">Repeat</keyword>
<dbReference type="EMBL" id="JAPFFF010000003">
    <property type="protein sequence ID" value="KAK8894565.1"/>
    <property type="molecule type" value="Genomic_DNA"/>
</dbReference>
<dbReference type="PROSITE" id="PS50082">
    <property type="entry name" value="WD_REPEATS_2"/>
    <property type="match status" value="2"/>
</dbReference>
<evidence type="ECO:0000256" key="2">
    <source>
        <dbReference type="ARBA" id="ARBA00022737"/>
    </source>
</evidence>
<keyword evidence="6" id="KW-1185">Reference proteome</keyword>
<dbReference type="SUPFAM" id="SSF50978">
    <property type="entry name" value="WD40 repeat-like"/>
    <property type="match status" value="1"/>
</dbReference>
<sequence length="751" mass="82415">MKRALQLKCDCYSIADDNGTLAVGNKKNCQIIDVENTIKKTFDIDKNITIIKGLPYVTLGTDGAVYILGPKNKLICYLFPAQYAESSPTSISYSVSTTLLAVSVNDVVLVYDLNKPLEKSLIALLQGHEAPVAKCAFLTYTGYEHLIISCSEDQRFIVWDLNKRCMCYESPFESSYPIKGIATFDTNHMFALAFQDGFVRLYDASPILDAKPSVKFIRMINVTKVEFDAFEEEEEQSIVISKNKPPKPQPKPDMSGEAPPFIIAAGSTALYGREYMLCATANTVVSLNISTFERNVVHTFDEEIQEACFESLIVAARACYSTNIYIKRLAIGVMPEVGLQLFPENQPPVSSPLNTDIPLKTKQAVPIATLHKTVKSSGYSQKPQPSRFTKKLGTTAAAKKGAPKKKTDAEPIVLESVSLPKKMTKEYTPLEAPLSTASLSADGKRLICADNSGTIVFVKMKSTPAYLGHTQPITSLSWNTTHGFISASLDKTVKFWDIDRPDPLLTINKTKSETKGPAFSDDINGASHFWNDKFVLLASGQSLLLYGYHLPSLNANAKTVADMHQTGTYKMIKSVNLESSDGKIISMSASNVPMSPIALVATTAKSIHAVDFFSGTKILDLETHHERPIFSITANYGGIFTPRSQETPDLALTGALDETFKLWDLRSARCERTMVCGSRTVKVGSCFSPDSRYVALGTERLGIEIWDIGEGKSVAKIKDELRGQTIQYLEWNPGTGKLTCGTEAGVIKVFS</sequence>
<gene>
    <name evidence="5" type="ORF">M9Y10_023000</name>
</gene>
<dbReference type="InterPro" id="IPR042411">
    <property type="entry name" value="WDR27"/>
</dbReference>
<comment type="caution">
    <text evidence="5">The sequence shown here is derived from an EMBL/GenBank/DDBJ whole genome shotgun (WGS) entry which is preliminary data.</text>
</comment>
<proteinExistence type="predicted"/>
<reference evidence="5 6" key="1">
    <citation type="submission" date="2024-04" db="EMBL/GenBank/DDBJ databases">
        <title>Tritrichomonas musculus Genome.</title>
        <authorList>
            <person name="Alves-Ferreira E."/>
            <person name="Grigg M."/>
            <person name="Lorenzi H."/>
            <person name="Galac M."/>
        </authorList>
    </citation>
    <scope>NUCLEOTIDE SEQUENCE [LARGE SCALE GENOMIC DNA]</scope>
    <source>
        <strain evidence="5 6">EAF2021</strain>
    </source>
</reference>
<evidence type="ECO:0000313" key="5">
    <source>
        <dbReference type="EMBL" id="KAK8894565.1"/>
    </source>
</evidence>
<dbReference type="InterPro" id="IPR036322">
    <property type="entry name" value="WD40_repeat_dom_sf"/>
</dbReference>
<dbReference type="Pfam" id="PF00400">
    <property type="entry name" value="WD40"/>
    <property type="match status" value="2"/>
</dbReference>
<dbReference type="Proteomes" id="UP001470230">
    <property type="component" value="Unassembled WGS sequence"/>
</dbReference>
<dbReference type="PROSITE" id="PS50294">
    <property type="entry name" value="WD_REPEATS_REGION"/>
    <property type="match status" value="1"/>
</dbReference>
<accession>A0ABR2KTU5</accession>
<dbReference type="PANTHER" id="PTHR44525">
    <property type="entry name" value="WD REPEAT-CONTAINING PROTEIN 27"/>
    <property type="match status" value="1"/>
</dbReference>
<feature type="compositionally biased region" description="Polar residues" evidence="4">
    <location>
        <begin position="375"/>
        <end position="387"/>
    </location>
</feature>
<dbReference type="SMART" id="SM00320">
    <property type="entry name" value="WD40"/>
    <property type="match status" value="8"/>
</dbReference>
<keyword evidence="1 3" id="KW-0853">WD repeat</keyword>
<dbReference type="InterPro" id="IPR015943">
    <property type="entry name" value="WD40/YVTN_repeat-like_dom_sf"/>
</dbReference>
<evidence type="ECO:0000256" key="4">
    <source>
        <dbReference type="SAM" id="MobiDB-lite"/>
    </source>
</evidence>
<dbReference type="InterPro" id="IPR020472">
    <property type="entry name" value="WD40_PAC1"/>
</dbReference>
<protein>
    <submittedName>
        <fullName evidence="5">NACHT domain- and WD repeat-containing protein 1</fullName>
    </submittedName>
</protein>
<dbReference type="PANTHER" id="PTHR44525:SF1">
    <property type="entry name" value="WD REPEAT-CONTAINING PROTEIN 27"/>
    <property type="match status" value="1"/>
</dbReference>
<evidence type="ECO:0000313" key="6">
    <source>
        <dbReference type="Proteomes" id="UP001470230"/>
    </source>
</evidence>
<dbReference type="InterPro" id="IPR001680">
    <property type="entry name" value="WD40_rpt"/>
</dbReference>
<evidence type="ECO:0000256" key="1">
    <source>
        <dbReference type="ARBA" id="ARBA00022574"/>
    </source>
</evidence>
<name>A0ABR2KTU5_9EUKA</name>
<evidence type="ECO:0000256" key="3">
    <source>
        <dbReference type="PROSITE-ProRule" id="PRU00221"/>
    </source>
</evidence>
<organism evidence="5 6">
    <name type="scientific">Tritrichomonas musculus</name>
    <dbReference type="NCBI Taxonomy" id="1915356"/>
    <lineage>
        <taxon>Eukaryota</taxon>
        <taxon>Metamonada</taxon>
        <taxon>Parabasalia</taxon>
        <taxon>Tritrichomonadida</taxon>
        <taxon>Tritrichomonadidae</taxon>
        <taxon>Tritrichomonas</taxon>
    </lineage>
</organism>
<dbReference type="Gene3D" id="2.130.10.10">
    <property type="entry name" value="YVTN repeat-like/Quinoprotein amine dehydrogenase"/>
    <property type="match status" value="3"/>
</dbReference>